<sequence>MQRWLERAREAVWPDWSAEETNKIKLLFLESLGRSFAGRGEEEGERLAEHLESFGGEEQAMLFASGRMVPAPQAVLGNVMLGDQPLLFPTVLAAIEMQNKGGKELLSALGVGLEATARMGDHPQAECFGAIVGVANAFELDEDGWQLLLGVLNHRDLTVRSGMARALFAHDLLMIGSLARELWSEERSERGEVPADWLAAINQSTDSEFPALSKVIEVDQQGMIAAFRERVAGKIPEPHIEYYIDAVMGMEDICCVPLFFRR</sequence>
<protein>
    <submittedName>
        <fullName evidence="1">Uncharacterized protein</fullName>
    </submittedName>
</protein>
<keyword evidence="2" id="KW-1185">Reference proteome</keyword>
<dbReference type="SUPFAM" id="SSF103378">
    <property type="entry name" value="2-methylcitrate dehydratase PrpD"/>
    <property type="match status" value="1"/>
</dbReference>
<dbReference type="InterPro" id="IPR042183">
    <property type="entry name" value="MmgE/PrpD_sf_1"/>
</dbReference>
<proteinExistence type="predicted"/>
<name>A0ABW4ZT58_9BACL</name>
<evidence type="ECO:0000313" key="2">
    <source>
        <dbReference type="Proteomes" id="UP001597343"/>
    </source>
</evidence>
<comment type="caution">
    <text evidence="1">The sequence shown here is derived from an EMBL/GenBank/DDBJ whole genome shotgun (WGS) entry which is preliminary data.</text>
</comment>
<dbReference type="Gene3D" id="1.10.4100.10">
    <property type="entry name" value="2-methylcitrate dehydratase PrpD"/>
    <property type="match status" value="1"/>
</dbReference>
<dbReference type="RefSeq" id="WP_386043801.1">
    <property type="nucleotide sequence ID" value="NZ_JBHUIO010000002.1"/>
</dbReference>
<gene>
    <name evidence="1" type="ORF">ACFSOY_01945</name>
</gene>
<accession>A0ABW4ZT58</accession>
<dbReference type="Proteomes" id="UP001597343">
    <property type="component" value="Unassembled WGS sequence"/>
</dbReference>
<reference evidence="2" key="1">
    <citation type="journal article" date="2019" name="Int. J. Syst. Evol. Microbiol.">
        <title>The Global Catalogue of Microorganisms (GCM) 10K type strain sequencing project: providing services to taxonomists for standard genome sequencing and annotation.</title>
        <authorList>
            <consortium name="The Broad Institute Genomics Platform"/>
            <consortium name="The Broad Institute Genome Sequencing Center for Infectious Disease"/>
            <person name="Wu L."/>
            <person name="Ma J."/>
        </authorList>
    </citation>
    <scope>NUCLEOTIDE SEQUENCE [LARGE SCALE GENOMIC DNA]</scope>
    <source>
        <strain evidence="2">CGMCC 1.13574</strain>
    </source>
</reference>
<evidence type="ECO:0000313" key="1">
    <source>
        <dbReference type="EMBL" id="MFD2168780.1"/>
    </source>
</evidence>
<organism evidence="1 2">
    <name type="scientific">Tumebacillus lipolyticus</name>
    <dbReference type="NCBI Taxonomy" id="1280370"/>
    <lineage>
        <taxon>Bacteria</taxon>
        <taxon>Bacillati</taxon>
        <taxon>Bacillota</taxon>
        <taxon>Bacilli</taxon>
        <taxon>Bacillales</taxon>
        <taxon>Alicyclobacillaceae</taxon>
        <taxon>Tumebacillus</taxon>
    </lineage>
</organism>
<dbReference type="InterPro" id="IPR036148">
    <property type="entry name" value="MmgE/PrpD_sf"/>
</dbReference>
<dbReference type="EMBL" id="JBHUIO010000002">
    <property type="protein sequence ID" value="MFD2168780.1"/>
    <property type="molecule type" value="Genomic_DNA"/>
</dbReference>